<reference evidence="2" key="1">
    <citation type="submission" date="2015-12" db="EMBL/GenBank/DDBJ databases">
        <title>Update maize B73 reference genome by single molecule sequencing technologies.</title>
        <authorList>
            <consortium name="Maize Genome Sequencing Project"/>
            <person name="Ware D."/>
        </authorList>
    </citation>
    <scope>NUCLEOTIDE SEQUENCE</scope>
    <source>
        <tissue evidence="2">Seedling</tissue>
    </source>
</reference>
<feature type="region of interest" description="Disordered" evidence="1">
    <location>
        <begin position="1"/>
        <end position="76"/>
    </location>
</feature>
<organism evidence="2">
    <name type="scientific">Zea mays</name>
    <name type="common">Maize</name>
    <dbReference type="NCBI Taxonomy" id="4577"/>
    <lineage>
        <taxon>Eukaryota</taxon>
        <taxon>Viridiplantae</taxon>
        <taxon>Streptophyta</taxon>
        <taxon>Embryophyta</taxon>
        <taxon>Tracheophyta</taxon>
        <taxon>Spermatophyta</taxon>
        <taxon>Magnoliopsida</taxon>
        <taxon>Liliopsida</taxon>
        <taxon>Poales</taxon>
        <taxon>Poaceae</taxon>
        <taxon>PACMAD clade</taxon>
        <taxon>Panicoideae</taxon>
        <taxon>Andropogonodae</taxon>
        <taxon>Andropogoneae</taxon>
        <taxon>Tripsacinae</taxon>
        <taxon>Zea</taxon>
    </lineage>
</organism>
<proteinExistence type="predicted"/>
<name>A0A1D6LGA8_MAIZE</name>
<feature type="compositionally biased region" description="Basic residues" evidence="1">
    <location>
        <begin position="1"/>
        <end position="13"/>
    </location>
</feature>
<gene>
    <name evidence="2" type="ORF">ZEAMMB73_Zm00001d035406</name>
</gene>
<dbReference type="EMBL" id="CM000782">
    <property type="protein sequence ID" value="AQK78952.1"/>
    <property type="molecule type" value="Genomic_DNA"/>
</dbReference>
<dbReference type="ExpressionAtlas" id="A0A1D6LGA8">
    <property type="expression patterns" value="baseline and differential"/>
</dbReference>
<sequence>MSPHRPRPQRPHPRPPETWIQPPSSAPPPPPARDLDPRRRRVDASLSCCPPYPTPTTAPNLPSALDLPSGEGSALGSDAWVPVSEVSTGYFIGGDRIFGPDPSSQPCSFSLLPSSVARTTNASLLHVSATLTISSERLPFRDRGGKERRHLELHDQWPHAVGTLRGGAEGFR</sequence>
<evidence type="ECO:0000256" key="1">
    <source>
        <dbReference type="SAM" id="MobiDB-lite"/>
    </source>
</evidence>
<evidence type="ECO:0000313" key="2">
    <source>
        <dbReference type="EMBL" id="AQK78952.1"/>
    </source>
</evidence>
<protein>
    <submittedName>
        <fullName evidence="2">Uncharacterized protein</fullName>
    </submittedName>
</protein>
<dbReference type="InParanoid" id="A0A1D6LGA8"/>
<accession>A0A1D6LGA8</accession>
<dbReference type="AlphaFoldDB" id="A0A1D6LGA8"/>